<gene>
    <name evidence="1" type="ORF">METZ01_LOCUS370767</name>
</gene>
<reference evidence="1" key="1">
    <citation type="submission" date="2018-05" db="EMBL/GenBank/DDBJ databases">
        <authorList>
            <person name="Lanie J.A."/>
            <person name="Ng W.-L."/>
            <person name="Kazmierczak K.M."/>
            <person name="Andrzejewski T.M."/>
            <person name="Davidsen T.M."/>
            <person name="Wayne K.J."/>
            <person name="Tettelin H."/>
            <person name="Glass J.I."/>
            <person name="Rusch D."/>
            <person name="Podicherti R."/>
            <person name="Tsui H.-C.T."/>
            <person name="Winkler M.E."/>
        </authorList>
    </citation>
    <scope>NUCLEOTIDE SEQUENCE</scope>
</reference>
<evidence type="ECO:0000313" key="1">
    <source>
        <dbReference type="EMBL" id="SVD17913.1"/>
    </source>
</evidence>
<protein>
    <submittedName>
        <fullName evidence="1">Uncharacterized protein</fullName>
    </submittedName>
</protein>
<accession>A0A382T7C6</accession>
<dbReference type="AlphaFoldDB" id="A0A382T7C6"/>
<name>A0A382T7C6_9ZZZZ</name>
<proteinExistence type="predicted"/>
<feature type="non-terminal residue" evidence="1">
    <location>
        <position position="48"/>
    </location>
</feature>
<dbReference type="EMBL" id="UINC01134394">
    <property type="protein sequence ID" value="SVD17913.1"/>
    <property type="molecule type" value="Genomic_DNA"/>
</dbReference>
<sequence>MIHLDTINKSFDLRYQRDDFSLKEAFVTLFLRSFHELKYIDHLNPPIY</sequence>
<organism evidence="1">
    <name type="scientific">marine metagenome</name>
    <dbReference type="NCBI Taxonomy" id="408172"/>
    <lineage>
        <taxon>unclassified sequences</taxon>
        <taxon>metagenomes</taxon>
        <taxon>ecological metagenomes</taxon>
    </lineage>
</organism>